<dbReference type="InterPro" id="IPR016181">
    <property type="entry name" value="Acyl_CoA_acyltransferase"/>
</dbReference>
<dbReference type="RefSeq" id="WP_013606689.1">
    <property type="nucleotide sequence ID" value="NC_015152.1"/>
</dbReference>
<dbReference type="InterPro" id="IPR000182">
    <property type="entry name" value="GNAT_dom"/>
</dbReference>
<dbReference type="SUPFAM" id="SSF55729">
    <property type="entry name" value="Acyl-CoA N-acyltransferases (Nat)"/>
    <property type="match status" value="1"/>
</dbReference>
<dbReference type="GO" id="GO:0016747">
    <property type="term" value="F:acyltransferase activity, transferring groups other than amino-acyl groups"/>
    <property type="evidence" value="ECO:0007669"/>
    <property type="project" value="InterPro"/>
</dbReference>
<dbReference type="STRING" id="158189.SpiBuddy_1012"/>
<name>F0RYJ4_SPHGB</name>
<proteinExistence type="predicted"/>
<dbReference type="CDD" id="cd04301">
    <property type="entry name" value="NAT_SF"/>
    <property type="match status" value="1"/>
</dbReference>
<evidence type="ECO:0000313" key="2">
    <source>
        <dbReference type="EMBL" id="ADY12837.1"/>
    </source>
</evidence>
<evidence type="ECO:0000313" key="3">
    <source>
        <dbReference type="Proteomes" id="UP000008466"/>
    </source>
</evidence>
<dbReference type="Proteomes" id="UP000008466">
    <property type="component" value="Chromosome"/>
</dbReference>
<dbReference type="Gene3D" id="3.40.630.30">
    <property type="match status" value="1"/>
</dbReference>
<dbReference type="AlphaFoldDB" id="F0RYJ4"/>
<reference evidence="3" key="1">
    <citation type="submission" date="2011-02" db="EMBL/GenBank/DDBJ databases">
        <title>Complete sequence of Spirochaeta sp. Buddy.</title>
        <authorList>
            <person name="Lucas S."/>
            <person name="Copeland A."/>
            <person name="Lapidus A."/>
            <person name="Cheng J.-F."/>
            <person name="Goodwin L."/>
            <person name="Pitluck S."/>
            <person name="Zeytun A."/>
            <person name="Detter J.C."/>
            <person name="Han C."/>
            <person name="Tapia R."/>
            <person name="Land M."/>
            <person name="Hauser L."/>
            <person name="Kyrpides N."/>
            <person name="Ivanova N."/>
            <person name="Mikhailova N."/>
            <person name="Pagani I."/>
            <person name="Ritalahti K.M."/>
            <person name="Loeffler F.E."/>
            <person name="Woyke T."/>
        </authorList>
    </citation>
    <scope>NUCLEOTIDE SEQUENCE [LARGE SCALE GENOMIC DNA]</scope>
    <source>
        <strain evidence="3">ATCC BAA-1886 / DSM 22777 / Buddy</strain>
    </source>
</reference>
<dbReference type="PROSITE" id="PS51186">
    <property type="entry name" value="GNAT"/>
    <property type="match status" value="1"/>
</dbReference>
<keyword evidence="3" id="KW-1185">Reference proteome</keyword>
<gene>
    <name evidence="2" type="ordered locus">SpiBuddy_1012</name>
</gene>
<dbReference type="OrthoDB" id="4016818at2"/>
<accession>F0RYJ4</accession>
<dbReference type="EMBL" id="CP002541">
    <property type="protein sequence ID" value="ADY12837.1"/>
    <property type="molecule type" value="Genomic_DNA"/>
</dbReference>
<feature type="domain" description="N-acetyltransferase" evidence="1">
    <location>
        <begin position="26"/>
        <end position="159"/>
    </location>
</feature>
<sequence length="159" mass="17231">MPDMLVKLYDLPSSRQVISDLAEQGISIQRAMAPDKVRVLTWIGEKSSLAAQGEADVCFSRNPISLFLAVQDKQILGYACYNATALDFFGPTRVLDSMQGKGLGKALLLRSLEALRDEGYAYAIIGGVGPAAFYEKCVHASLIEGSTPGIYRHFLGARS</sequence>
<dbReference type="eggNOG" id="COG3153">
    <property type="taxonomic scope" value="Bacteria"/>
</dbReference>
<dbReference type="HOGENOM" id="CLU_118578_0_0_12"/>
<organism evidence="2 3">
    <name type="scientific">Sphaerochaeta globosa (strain ATCC BAA-1886 / DSM 22777 / Buddy)</name>
    <name type="common">Spirochaeta sp. (strain Buddy)</name>
    <dbReference type="NCBI Taxonomy" id="158189"/>
    <lineage>
        <taxon>Bacteria</taxon>
        <taxon>Pseudomonadati</taxon>
        <taxon>Spirochaetota</taxon>
        <taxon>Spirochaetia</taxon>
        <taxon>Spirochaetales</taxon>
        <taxon>Sphaerochaetaceae</taxon>
        <taxon>Sphaerochaeta</taxon>
    </lineage>
</organism>
<dbReference type="KEGG" id="sbu:SpiBuddy_1012"/>
<protein>
    <recommendedName>
        <fullName evidence="1">N-acetyltransferase domain-containing protein</fullName>
    </recommendedName>
</protein>
<evidence type="ECO:0000259" key="1">
    <source>
        <dbReference type="PROSITE" id="PS51186"/>
    </source>
</evidence>
<dbReference type="Pfam" id="PF00583">
    <property type="entry name" value="Acetyltransf_1"/>
    <property type="match status" value="1"/>
</dbReference>